<gene>
    <name evidence="3" type="ORF">KAOT1_13977</name>
</gene>
<keyword evidence="4" id="KW-1185">Reference proteome</keyword>
<dbReference type="EMBL" id="ABIB01000001">
    <property type="protein sequence ID" value="EDP98331.1"/>
    <property type="molecule type" value="Genomic_DNA"/>
</dbReference>
<dbReference type="Pfam" id="PF21602">
    <property type="entry name" value="GldM_3rd"/>
    <property type="match status" value="1"/>
</dbReference>
<evidence type="ECO:0000259" key="2">
    <source>
        <dbReference type="Pfam" id="PF21602"/>
    </source>
</evidence>
<dbReference type="InterPro" id="IPR048406">
    <property type="entry name" value="GldM_Ig-like-2"/>
</dbReference>
<dbReference type="STRING" id="391587.KAOT1_13977"/>
<evidence type="ECO:0000313" key="4">
    <source>
        <dbReference type="Proteomes" id="UP000002945"/>
    </source>
</evidence>
<evidence type="ECO:0000256" key="1">
    <source>
        <dbReference type="SAM" id="Phobius"/>
    </source>
</evidence>
<accession>A9DKI1</accession>
<keyword evidence="1" id="KW-0472">Membrane</keyword>
<dbReference type="AlphaFoldDB" id="A9DKI1"/>
<keyword evidence="1" id="KW-1133">Transmembrane helix</keyword>
<dbReference type="Proteomes" id="UP000002945">
    <property type="component" value="Unassembled WGS sequence"/>
</dbReference>
<evidence type="ECO:0000313" key="3">
    <source>
        <dbReference type="EMBL" id="EDP98331.1"/>
    </source>
</evidence>
<feature type="domain" description="Gliding motility-associated protein GldM second immunoglobulin-like" evidence="2">
    <location>
        <begin position="103"/>
        <end position="177"/>
    </location>
</feature>
<protein>
    <recommendedName>
        <fullName evidence="2">Gliding motility-associated protein GldM second immunoglobulin-like domain-containing protein</fullName>
    </recommendedName>
</protein>
<proteinExistence type="predicted"/>
<sequence length="288" mass="33016">MDSIVFIILSFFISLLVQACVIYYSFTLKKIEIKLFVCTFLLVKQIFSMKYELLFFSVLFSILLMSCTSEEHTSYQKLKAENQSLRDSLAMFQQLSTMKSEAIVELERMNIVYRGVENHVKIAVPNALNFSVMAPGLKLKENGHYVLRPTTGNEVTFHIVAEMRNGEQLKFEKVFRIHEIGSGRIAVNDIKYKDDLIRLTKNDIKKSYFSLYIGNYLPYKLQKVIGFTVLFPKRKNVIVNGNSFSEKAQKTLDEMSIGDTIYISSVKGYVSSNARICKITPLGIEIKD</sequence>
<name>A9DKI1_9FLAO</name>
<dbReference type="eggNOG" id="ENOG5033YET">
    <property type="taxonomic scope" value="Bacteria"/>
</dbReference>
<organism evidence="3 4">
    <name type="scientific">Kordia algicida OT-1</name>
    <dbReference type="NCBI Taxonomy" id="391587"/>
    <lineage>
        <taxon>Bacteria</taxon>
        <taxon>Pseudomonadati</taxon>
        <taxon>Bacteroidota</taxon>
        <taxon>Flavobacteriia</taxon>
        <taxon>Flavobacteriales</taxon>
        <taxon>Flavobacteriaceae</taxon>
        <taxon>Kordia</taxon>
    </lineage>
</organism>
<keyword evidence="1" id="KW-0812">Transmembrane</keyword>
<comment type="caution">
    <text evidence="3">The sequence shown here is derived from an EMBL/GenBank/DDBJ whole genome shotgun (WGS) entry which is preliminary data.</text>
</comment>
<reference evidence="3 4" key="1">
    <citation type="journal article" date="2011" name="J. Bacteriol.">
        <title>Genome sequence of the algicidal bacterium Kordia algicida OT-1.</title>
        <authorList>
            <person name="Lee H.S."/>
            <person name="Kang S.G."/>
            <person name="Kwon K.K."/>
            <person name="Lee J.H."/>
            <person name="Kim S.J."/>
        </authorList>
    </citation>
    <scope>NUCLEOTIDE SEQUENCE [LARGE SCALE GENOMIC DNA]</scope>
    <source>
        <strain evidence="3 4">OT-1</strain>
    </source>
</reference>
<feature type="transmembrane region" description="Helical" evidence="1">
    <location>
        <begin position="6"/>
        <end position="26"/>
    </location>
</feature>
<dbReference type="HOGENOM" id="CLU_965704_0_0_10"/>